<dbReference type="Gene3D" id="1.10.357.10">
    <property type="entry name" value="Tetracycline Repressor, domain 2"/>
    <property type="match status" value="1"/>
</dbReference>
<evidence type="ECO:0000313" key="5">
    <source>
        <dbReference type="Proteomes" id="UP000464495"/>
    </source>
</evidence>
<dbReference type="EMBL" id="CP046620">
    <property type="protein sequence ID" value="QHQ36527.1"/>
    <property type="molecule type" value="Genomic_DNA"/>
</dbReference>
<evidence type="ECO:0000256" key="1">
    <source>
        <dbReference type="ARBA" id="ARBA00023125"/>
    </source>
</evidence>
<feature type="domain" description="HTH tetR-type" evidence="3">
    <location>
        <begin position="23"/>
        <end position="82"/>
    </location>
</feature>
<dbReference type="Proteomes" id="UP000464495">
    <property type="component" value="Chromosome"/>
</dbReference>
<evidence type="ECO:0000313" key="4">
    <source>
        <dbReference type="EMBL" id="QHQ36527.1"/>
    </source>
</evidence>
<feature type="DNA-binding region" description="H-T-H motif" evidence="2">
    <location>
        <begin position="45"/>
        <end position="64"/>
    </location>
</feature>
<dbReference type="KEGG" id="amaq:GO499_15775"/>
<dbReference type="GO" id="GO:0003677">
    <property type="term" value="F:DNA binding"/>
    <property type="evidence" value="ECO:0007669"/>
    <property type="project" value="UniProtKB-UniRule"/>
</dbReference>
<dbReference type="InterPro" id="IPR036271">
    <property type="entry name" value="Tet_transcr_reg_TetR-rel_C_sf"/>
</dbReference>
<accession>A0A6P1T3D8</accession>
<dbReference type="PRINTS" id="PR00455">
    <property type="entry name" value="HTHTETR"/>
</dbReference>
<evidence type="ECO:0000259" key="3">
    <source>
        <dbReference type="PROSITE" id="PS50977"/>
    </source>
</evidence>
<name>A0A6P1T3D8_9RHOB</name>
<sequence length="199" mass="22078">MHGRRPTSTSNSIFGEIMPRPKTVSDEEVLGAALDVMASRGMIFTLSDIARHVGLSRATLIQRFGDRDSILRRIAEQEVEATRLWLEGLPIIEGDDALWQFLEMIVSSMGQGDGFSARVQIAAFESRDAKLRSLAAQRYALVQKAIAARIPNNAERFETSQHLHAIIAGATMQWVVTDGSEGLSDFVLRRLRWAVDNLA</sequence>
<proteinExistence type="predicted"/>
<reference evidence="4 5" key="1">
    <citation type="submission" date="2019-12" db="EMBL/GenBank/DDBJ databases">
        <title>Complete genome sequence of Algicella marina strain 9Alg 56(T) isolated from the red alga Tichocarpus crinitus.</title>
        <authorList>
            <person name="Kim S.-G."/>
            <person name="Nedashkovskaya O.I."/>
        </authorList>
    </citation>
    <scope>NUCLEOTIDE SEQUENCE [LARGE SCALE GENOMIC DNA]</scope>
    <source>
        <strain evidence="4 5">9Alg 56</strain>
    </source>
</reference>
<dbReference type="AlphaFoldDB" id="A0A6P1T3D8"/>
<dbReference type="InterPro" id="IPR001647">
    <property type="entry name" value="HTH_TetR"/>
</dbReference>
<protein>
    <submittedName>
        <fullName evidence="4">TetR family transcriptional regulator</fullName>
    </submittedName>
</protein>
<keyword evidence="1 2" id="KW-0238">DNA-binding</keyword>
<keyword evidence="5" id="KW-1185">Reference proteome</keyword>
<evidence type="ECO:0000256" key="2">
    <source>
        <dbReference type="PROSITE-ProRule" id="PRU00335"/>
    </source>
</evidence>
<dbReference type="InterPro" id="IPR009057">
    <property type="entry name" value="Homeodomain-like_sf"/>
</dbReference>
<dbReference type="PROSITE" id="PS50977">
    <property type="entry name" value="HTH_TETR_2"/>
    <property type="match status" value="1"/>
</dbReference>
<organism evidence="4 5">
    <name type="scientific">Algicella marina</name>
    <dbReference type="NCBI Taxonomy" id="2683284"/>
    <lineage>
        <taxon>Bacteria</taxon>
        <taxon>Pseudomonadati</taxon>
        <taxon>Pseudomonadota</taxon>
        <taxon>Alphaproteobacteria</taxon>
        <taxon>Rhodobacterales</taxon>
        <taxon>Paracoccaceae</taxon>
        <taxon>Algicella</taxon>
    </lineage>
</organism>
<gene>
    <name evidence="4" type="ORF">GO499_15775</name>
</gene>
<dbReference type="SUPFAM" id="SSF48498">
    <property type="entry name" value="Tetracyclin repressor-like, C-terminal domain"/>
    <property type="match status" value="1"/>
</dbReference>
<dbReference type="Pfam" id="PF00440">
    <property type="entry name" value="TetR_N"/>
    <property type="match status" value="1"/>
</dbReference>
<dbReference type="SUPFAM" id="SSF46689">
    <property type="entry name" value="Homeodomain-like"/>
    <property type="match status" value="1"/>
</dbReference>